<feature type="compositionally biased region" description="Low complexity" evidence="1">
    <location>
        <begin position="480"/>
        <end position="514"/>
    </location>
</feature>
<evidence type="ECO:0000313" key="4">
    <source>
        <dbReference type="EMBL" id="KKQ74355.1"/>
    </source>
</evidence>
<sequence length="685" mass="72792">MHIGPFIVDTGAPVLSEATAVQTPTNDTTPAYVFNSDEEGTVSYGGSCSSPDSSAVSGNNTITFNSLLDGTYSDCTIIVTDSAENSSTPLGVSPFTVDTLAPTSSFTSPENNSFWNSSIEISGSSIDPSGNFVDYVTLYYSLSGENDWNEITQVTNNADTPFNWSYSWEPENEVTYDIKAEATDVAGNTETSPIVTNITYDITSPTDPDVFSSSHAVGTWSNDPTVDIEWGGAADFLSGVAGYSFHFDSSPSTLPDEVSEGLVTSTTSEGQGDGDSHYFHLRTLDNAGNWTSTVHFGPFFIDTVSPSTPQATPEAGDYDSDQLVTLSSTDGLSGVSAIYYTTDGSIPDNTKILYEDPITVDMDMTIRVIAYDNGGNASEILEASYGIPPTISSEISSLVTSSSVTITWETDDPATSRMVFDTVSHPALDIAPNYGYENSTEEEDLDPKVTSHSVTLGGLSPNTTYYYRTISKGSPEAISEENSVTTEQQTTSSNNSDSGTNTGGSTSSPSCSDTKPASAPTLQSAARGTNRVTLTWSEASDPVTYYLVTYGTLPGAQTYGNPNVGGKGTTSYTVSGLSAGKTYYFRVRAGNGCMPGDFSNELSATPPGISLEGPAYGFAPGVLGEQTEEDLSVKNNAPEKTEKEVLGKESVEVKSTNTARNLTMGLGIIVLILLTSFYFYRRFRR</sequence>
<gene>
    <name evidence="4" type="ORF">US96_C0034G0016</name>
</gene>
<dbReference type="InterPro" id="IPR013783">
    <property type="entry name" value="Ig-like_fold"/>
</dbReference>
<comment type="caution">
    <text evidence="4">The sequence shown here is derived from an EMBL/GenBank/DDBJ whole genome shotgun (WGS) entry which is preliminary data.</text>
</comment>
<dbReference type="InterPro" id="IPR036116">
    <property type="entry name" value="FN3_sf"/>
</dbReference>
<dbReference type="SUPFAM" id="SSF49265">
    <property type="entry name" value="Fibronectin type III"/>
    <property type="match status" value="1"/>
</dbReference>
<feature type="region of interest" description="Disordered" evidence="1">
    <location>
        <begin position="476"/>
        <end position="526"/>
    </location>
</feature>
<dbReference type="Pfam" id="PF13290">
    <property type="entry name" value="CHB_HEX_C_1"/>
    <property type="match status" value="1"/>
</dbReference>
<protein>
    <submittedName>
        <fullName evidence="4">Cadherin, nonfunctional</fullName>
    </submittedName>
</protein>
<keyword evidence="2" id="KW-0472">Membrane</keyword>
<dbReference type="GO" id="GO:0003993">
    <property type="term" value="F:acid phosphatase activity"/>
    <property type="evidence" value="ECO:0007669"/>
    <property type="project" value="InterPro"/>
</dbReference>
<feature type="region of interest" description="Disordered" evidence="1">
    <location>
        <begin position="432"/>
        <end position="456"/>
    </location>
</feature>
<keyword evidence="2" id="KW-1133">Transmembrane helix</keyword>
<dbReference type="PATRIC" id="fig|1618569.3.peg.764"/>
<dbReference type="Pfam" id="PF00041">
    <property type="entry name" value="fn3"/>
    <property type="match status" value="1"/>
</dbReference>
<dbReference type="Pfam" id="PF16656">
    <property type="entry name" value="Pur_ac_phosph_N"/>
    <property type="match status" value="1"/>
</dbReference>
<evidence type="ECO:0000256" key="1">
    <source>
        <dbReference type="SAM" id="MobiDB-lite"/>
    </source>
</evidence>
<dbReference type="InterPro" id="IPR008963">
    <property type="entry name" value="Purple_acid_Pase-like_N"/>
</dbReference>
<dbReference type="InterPro" id="IPR015914">
    <property type="entry name" value="PAPs_N"/>
</dbReference>
<dbReference type="InterPro" id="IPR003961">
    <property type="entry name" value="FN3_dom"/>
</dbReference>
<dbReference type="Gene3D" id="2.60.40.10">
    <property type="entry name" value="Immunoglobulins"/>
    <property type="match status" value="2"/>
</dbReference>
<evidence type="ECO:0000256" key="2">
    <source>
        <dbReference type="SAM" id="Phobius"/>
    </source>
</evidence>
<dbReference type="PROSITE" id="PS50853">
    <property type="entry name" value="FN3"/>
    <property type="match status" value="2"/>
</dbReference>
<evidence type="ECO:0000313" key="5">
    <source>
        <dbReference type="Proteomes" id="UP000034181"/>
    </source>
</evidence>
<proteinExistence type="predicted"/>
<feature type="transmembrane region" description="Helical" evidence="2">
    <location>
        <begin position="662"/>
        <end position="680"/>
    </location>
</feature>
<dbReference type="AlphaFoldDB" id="A0A0G0KFU2"/>
<dbReference type="SUPFAM" id="SSF49363">
    <property type="entry name" value="Purple acid phosphatase, N-terminal domain"/>
    <property type="match status" value="1"/>
</dbReference>
<keyword evidence="2" id="KW-0812">Transmembrane</keyword>
<evidence type="ECO:0000259" key="3">
    <source>
        <dbReference type="PROSITE" id="PS50853"/>
    </source>
</evidence>
<dbReference type="Gene3D" id="2.60.40.380">
    <property type="entry name" value="Purple acid phosphatase-like, N-terminal"/>
    <property type="match status" value="1"/>
</dbReference>
<feature type="domain" description="Fibronectin type-III" evidence="3">
    <location>
        <begin position="516"/>
        <end position="609"/>
    </location>
</feature>
<dbReference type="CDD" id="cd00063">
    <property type="entry name" value="FN3"/>
    <property type="match status" value="1"/>
</dbReference>
<dbReference type="SMART" id="SM00060">
    <property type="entry name" value="FN3"/>
    <property type="match status" value="2"/>
</dbReference>
<reference evidence="4 5" key="1">
    <citation type="journal article" date="2015" name="Nature">
        <title>rRNA introns, odd ribosomes, and small enigmatic genomes across a large radiation of phyla.</title>
        <authorList>
            <person name="Brown C.T."/>
            <person name="Hug L.A."/>
            <person name="Thomas B.C."/>
            <person name="Sharon I."/>
            <person name="Castelle C.J."/>
            <person name="Singh A."/>
            <person name="Wilkins M.J."/>
            <person name="Williams K.H."/>
            <person name="Banfield J.F."/>
        </authorList>
    </citation>
    <scope>NUCLEOTIDE SEQUENCE [LARGE SCALE GENOMIC DNA]</scope>
</reference>
<organism evidence="4 5">
    <name type="scientific">Candidatus Woesebacteria bacterium GW2011_GWB1_38_5b</name>
    <dbReference type="NCBI Taxonomy" id="1618569"/>
    <lineage>
        <taxon>Bacteria</taxon>
        <taxon>Candidatus Woeseibacteriota</taxon>
    </lineage>
</organism>
<feature type="domain" description="Fibronectin type-III" evidence="3">
    <location>
        <begin position="388"/>
        <end position="493"/>
    </location>
</feature>
<name>A0A0G0KFU2_9BACT</name>
<dbReference type="Proteomes" id="UP000034181">
    <property type="component" value="Unassembled WGS sequence"/>
</dbReference>
<accession>A0A0G0KFU2</accession>
<dbReference type="EMBL" id="LBUZ01000034">
    <property type="protein sequence ID" value="KKQ74355.1"/>
    <property type="molecule type" value="Genomic_DNA"/>
</dbReference>
<dbReference type="GO" id="GO:0046872">
    <property type="term" value="F:metal ion binding"/>
    <property type="evidence" value="ECO:0007669"/>
    <property type="project" value="InterPro"/>
</dbReference>
<dbReference type="InterPro" id="IPR059177">
    <property type="entry name" value="GH29D-like_dom"/>
</dbReference>